<keyword evidence="2" id="KW-1185">Reference proteome</keyword>
<organism evidence="1 2">
    <name type="scientific">Brachionus plicatilis</name>
    <name type="common">Marine rotifer</name>
    <name type="synonym">Brachionus muelleri</name>
    <dbReference type="NCBI Taxonomy" id="10195"/>
    <lineage>
        <taxon>Eukaryota</taxon>
        <taxon>Metazoa</taxon>
        <taxon>Spiralia</taxon>
        <taxon>Gnathifera</taxon>
        <taxon>Rotifera</taxon>
        <taxon>Eurotatoria</taxon>
        <taxon>Monogononta</taxon>
        <taxon>Pseudotrocha</taxon>
        <taxon>Ploima</taxon>
        <taxon>Brachionidae</taxon>
        <taxon>Brachionus</taxon>
    </lineage>
</organism>
<dbReference type="OrthoDB" id="10043445at2759"/>
<proteinExistence type="predicted"/>
<protein>
    <recommendedName>
        <fullName evidence="3">HTH psq-type domain-containing protein</fullName>
    </recommendedName>
</protein>
<gene>
    <name evidence="1" type="ORF">BpHYR1_030789</name>
</gene>
<reference evidence="1 2" key="1">
    <citation type="journal article" date="2018" name="Sci. Rep.">
        <title>Genomic signatures of local adaptation to the degree of environmental predictability in rotifers.</title>
        <authorList>
            <person name="Franch-Gras L."/>
            <person name="Hahn C."/>
            <person name="Garcia-Roger E.M."/>
            <person name="Carmona M.J."/>
            <person name="Serra M."/>
            <person name="Gomez A."/>
        </authorList>
    </citation>
    <scope>NUCLEOTIDE SEQUENCE [LARGE SCALE GENOMIC DNA]</scope>
    <source>
        <strain evidence="1">HYR1</strain>
    </source>
</reference>
<evidence type="ECO:0000313" key="2">
    <source>
        <dbReference type="Proteomes" id="UP000276133"/>
    </source>
</evidence>
<evidence type="ECO:0008006" key="3">
    <source>
        <dbReference type="Google" id="ProtNLM"/>
    </source>
</evidence>
<comment type="caution">
    <text evidence="1">The sequence shown here is derived from an EMBL/GenBank/DDBJ whole genome shotgun (WGS) entry which is preliminary data.</text>
</comment>
<dbReference type="AlphaFoldDB" id="A0A3M7RJS3"/>
<dbReference type="Gene3D" id="1.10.10.60">
    <property type="entry name" value="Homeodomain-like"/>
    <property type="match status" value="1"/>
</dbReference>
<name>A0A3M7RJS3_BRAPC</name>
<dbReference type="EMBL" id="REGN01003264">
    <property type="protein sequence ID" value="RNA23548.1"/>
    <property type="molecule type" value="Genomic_DNA"/>
</dbReference>
<dbReference type="Proteomes" id="UP000276133">
    <property type="component" value="Unassembled WGS sequence"/>
</dbReference>
<accession>A0A3M7RJS3</accession>
<evidence type="ECO:0000313" key="1">
    <source>
        <dbReference type="EMBL" id="RNA23548.1"/>
    </source>
</evidence>
<sequence>MTKVQLNKLKKAFDYKDNISLRQAAKKFDISQQIISKLLKKLQITSRKKMKIPDGTETQ</sequence>